<dbReference type="GO" id="GO:0006015">
    <property type="term" value="P:5-phosphoribose 1-diphosphate biosynthetic process"/>
    <property type="evidence" value="ECO:0007669"/>
    <property type="project" value="TreeGrafter"/>
</dbReference>
<feature type="transmembrane region" description="Helical" evidence="2">
    <location>
        <begin position="178"/>
        <end position="200"/>
    </location>
</feature>
<evidence type="ECO:0000256" key="1">
    <source>
        <dbReference type="ARBA" id="ARBA00006478"/>
    </source>
</evidence>
<dbReference type="InterPro" id="IPR000836">
    <property type="entry name" value="PRTase_dom"/>
</dbReference>
<dbReference type="PANTHER" id="PTHR10210">
    <property type="entry name" value="RIBOSE-PHOSPHATE DIPHOSPHOKINASE FAMILY MEMBER"/>
    <property type="match status" value="1"/>
</dbReference>
<dbReference type="GO" id="GO:0002189">
    <property type="term" value="C:ribose phosphate diphosphokinase complex"/>
    <property type="evidence" value="ECO:0007669"/>
    <property type="project" value="TreeGrafter"/>
</dbReference>
<feature type="transmembrane region" description="Helical" evidence="2">
    <location>
        <begin position="272"/>
        <end position="290"/>
    </location>
</feature>
<dbReference type="InterPro" id="IPR005946">
    <property type="entry name" value="Rib-P_diPkinase"/>
</dbReference>
<evidence type="ECO:0008006" key="5">
    <source>
        <dbReference type="Google" id="ProtNLM"/>
    </source>
</evidence>
<dbReference type="CDD" id="cd06223">
    <property type="entry name" value="PRTases_typeI"/>
    <property type="match status" value="1"/>
</dbReference>
<evidence type="ECO:0000313" key="3">
    <source>
        <dbReference type="EMBL" id="CAI9290031.1"/>
    </source>
</evidence>
<keyword evidence="2" id="KW-0472">Membrane</keyword>
<dbReference type="AlphaFoldDB" id="A0AA35ZCG1"/>
<dbReference type="GO" id="GO:0005737">
    <property type="term" value="C:cytoplasm"/>
    <property type="evidence" value="ECO:0007669"/>
    <property type="project" value="TreeGrafter"/>
</dbReference>
<feature type="transmembrane region" description="Helical" evidence="2">
    <location>
        <begin position="230"/>
        <end position="251"/>
    </location>
</feature>
<dbReference type="GO" id="GO:0000287">
    <property type="term" value="F:magnesium ion binding"/>
    <property type="evidence" value="ECO:0007669"/>
    <property type="project" value="InterPro"/>
</dbReference>
<dbReference type="EMBL" id="OX465082">
    <property type="protein sequence ID" value="CAI9290031.1"/>
    <property type="molecule type" value="Genomic_DNA"/>
</dbReference>
<keyword evidence="4" id="KW-1185">Reference proteome</keyword>
<comment type="similarity">
    <text evidence="1">Belongs to the ribose-phosphate pyrophosphokinase family.</text>
</comment>
<keyword evidence="2" id="KW-1133">Transmembrane helix</keyword>
<dbReference type="PANTHER" id="PTHR10210:SF120">
    <property type="entry name" value="RIBOSE-PHOSPHATE PYROPHOSPHOKINASE 5, CHLOROPLASTIC"/>
    <property type="match status" value="1"/>
</dbReference>
<dbReference type="GO" id="GO:0006164">
    <property type="term" value="P:purine nucleotide biosynthetic process"/>
    <property type="evidence" value="ECO:0007669"/>
    <property type="project" value="TreeGrafter"/>
</dbReference>
<evidence type="ECO:0000313" key="4">
    <source>
        <dbReference type="Proteomes" id="UP001177003"/>
    </source>
</evidence>
<evidence type="ECO:0000256" key="2">
    <source>
        <dbReference type="SAM" id="Phobius"/>
    </source>
</evidence>
<dbReference type="SUPFAM" id="SSF53271">
    <property type="entry name" value="PRTase-like"/>
    <property type="match status" value="1"/>
</dbReference>
<gene>
    <name evidence="3" type="ORF">LSALG_LOCUS29243</name>
</gene>
<dbReference type="InterPro" id="IPR029057">
    <property type="entry name" value="PRTase-like"/>
</dbReference>
<dbReference type="Proteomes" id="UP001177003">
    <property type="component" value="Chromosome 6"/>
</dbReference>
<sequence length="313" mass="34080">MNQNQGRESIATKLVANLITEVGADRVLACDLHSGQSMGHFDIPVDHVHGQPVILDYLARKTIKTDDLVVVSPDVGGVARAGAFAKKLSDAPLTIVDKRRHGYNVAEELPFGCYRAAKSLDPTTMPTNVDKDQVKAAIKAQQDQQIDNKQALMAEMRFCSDIELTADNVFKEFILRELSAVVGAIIIACLMVANLVGFVIGPSGISWLKSVFLQTEGDTMTCPRNLTNGVMLFGGILVIRLHLSGAVSFFGKDTLPLHQRMRQTLRLVHRDVGLMAFVFHYMLGNLVVSADETGQVGPCASGKVDGRKEYEAT</sequence>
<name>A0AA35ZCG1_LACSI</name>
<keyword evidence="2" id="KW-0812">Transmembrane</keyword>
<reference evidence="3" key="1">
    <citation type="submission" date="2023-04" db="EMBL/GenBank/DDBJ databases">
        <authorList>
            <person name="Vijverberg K."/>
            <person name="Xiong W."/>
            <person name="Schranz E."/>
        </authorList>
    </citation>
    <scope>NUCLEOTIDE SEQUENCE</scope>
</reference>
<dbReference type="GO" id="GO:0004749">
    <property type="term" value="F:ribose phosphate diphosphokinase activity"/>
    <property type="evidence" value="ECO:0007669"/>
    <property type="project" value="TreeGrafter"/>
</dbReference>
<accession>A0AA35ZCG1</accession>
<organism evidence="3 4">
    <name type="scientific">Lactuca saligna</name>
    <name type="common">Willowleaf lettuce</name>
    <dbReference type="NCBI Taxonomy" id="75948"/>
    <lineage>
        <taxon>Eukaryota</taxon>
        <taxon>Viridiplantae</taxon>
        <taxon>Streptophyta</taxon>
        <taxon>Embryophyta</taxon>
        <taxon>Tracheophyta</taxon>
        <taxon>Spermatophyta</taxon>
        <taxon>Magnoliopsida</taxon>
        <taxon>eudicotyledons</taxon>
        <taxon>Gunneridae</taxon>
        <taxon>Pentapetalae</taxon>
        <taxon>asterids</taxon>
        <taxon>campanulids</taxon>
        <taxon>Asterales</taxon>
        <taxon>Asteraceae</taxon>
        <taxon>Cichorioideae</taxon>
        <taxon>Cichorieae</taxon>
        <taxon>Lactucinae</taxon>
        <taxon>Lactuca</taxon>
    </lineage>
</organism>
<proteinExistence type="inferred from homology"/>
<protein>
    <recommendedName>
        <fullName evidence="5">Ribose-phosphate diphosphokinase</fullName>
    </recommendedName>
</protein>
<dbReference type="Gene3D" id="3.40.50.2020">
    <property type="match status" value="2"/>
</dbReference>